<evidence type="ECO:0000256" key="1">
    <source>
        <dbReference type="ARBA" id="ARBA00004123"/>
    </source>
</evidence>
<feature type="compositionally biased region" description="Polar residues" evidence="7">
    <location>
        <begin position="295"/>
        <end position="311"/>
    </location>
</feature>
<feature type="compositionally biased region" description="Basic and acidic residues" evidence="7">
    <location>
        <begin position="172"/>
        <end position="185"/>
    </location>
</feature>
<feature type="compositionally biased region" description="Basic and acidic residues" evidence="7">
    <location>
        <begin position="45"/>
        <end position="55"/>
    </location>
</feature>
<name>V4P3B3_EUTSA</name>
<comment type="similarity">
    <text evidence="2 6">Belongs to the enhancer of polycomb family.</text>
</comment>
<evidence type="ECO:0000313" key="9">
    <source>
        <dbReference type="EMBL" id="ESQ53901.1"/>
    </source>
</evidence>
<dbReference type="InterPro" id="IPR019542">
    <property type="entry name" value="Enhancer_polycomb-like_N"/>
</dbReference>
<dbReference type="InterPro" id="IPR002999">
    <property type="entry name" value="Tudor"/>
</dbReference>
<reference evidence="9 10" key="1">
    <citation type="journal article" date="2013" name="Front. Plant Sci.">
        <title>The Reference Genome of the Halophytic Plant Eutrema salsugineum.</title>
        <authorList>
            <person name="Yang R."/>
            <person name="Jarvis D.E."/>
            <person name="Chen H."/>
            <person name="Beilstein M.A."/>
            <person name="Grimwood J."/>
            <person name="Jenkins J."/>
            <person name="Shu S."/>
            <person name="Prochnik S."/>
            <person name="Xin M."/>
            <person name="Ma C."/>
            <person name="Schmutz J."/>
            <person name="Wing R.A."/>
            <person name="Mitchell-Olds T."/>
            <person name="Schumaker K.S."/>
            <person name="Wang X."/>
        </authorList>
    </citation>
    <scope>NUCLEOTIDE SEQUENCE [LARGE SCALE GENOMIC DNA]</scope>
</reference>
<evidence type="ECO:0000256" key="6">
    <source>
        <dbReference type="RuleBase" id="RU361124"/>
    </source>
</evidence>
<dbReference type="Proteomes" id="UP000030689">
    <property type="component" value="Unassembled WGS sequence"/>
</dbReference>
<protein>
    <recommendedName>
        <fullName evidence="6">Enhancer of polycomb-like protein</fullName>
    </recommendedName>
</protein>
<evidence type="ECO:0000259" key="8">
    <source>
        <dbReference type="SMART" id="SM00333"/>
    </source>
</evidence>
<keyword evidence="3 6" id="KW-0805">Transcription regulation</keyword>
<evidence type="ECO:0000313" key="10">
    <source>
        <dbReference type="Proteomes" id="UP000030689"/>
    </source>
</evidence>
<dbReference type="GO" id="GO:0035267">
    <property type="term" value="C:NuA4 histone acetyltransferase complex"/>
    <property type="evidence" value="ECO:0007669"/>
    <property type="project" value="InterPro"/>
</dbReference>
<dbReference type="KEGG" id="eus:EUTSA_v10024206mg"/>
<feature type="region of interest" description="Disordered" evidence="7">
    <location>
        <begin position="412"/>
        <end position="449"/>
    </location>
</feature>
<dbReference type="InterPro" id="IPR024943">
    <property type="entry name" value="Enhancer_polycomb"/>
</dbReference>
<dbReference type="Pfam" id="PF10513">
    <property type="entry name" value="EPL1"/>
    <property type="match status" value="1"/>
</dbReference>
<evidence type="ECO:0000256" key="7">
    <source>
        <dbReference type="SAM" id="MobiDB-lite"/>
    </source>
</evidence>
<dbReference type="STRING" id="72664.V4P3B3"/>
<keyword evidence="5 6" id="KW-0539">Nucleus</keyword>
<accession>V4P3B3</accession>
<feature type="compositionally biased region" description="Polar residues" evidence="7">
    <location>
        <begin position="1000"/>
        <end position="1011"/>
    </location>
</feature>
<keyword evidence="10" id="KW-1185">Reference proteome</keyword>
<feature type="compositionally biased region" description="Polar residues" evidence="7">
    <location>
        <begin position="861"/>
        <end position="873"/>
    </location>
</feature>
<dbReference type="eggNOG" id="ENOG502QQH9">
    <property type="taxonomic scope" value="Eukaryota"/>
</dbReference>
<feature type="compositionally biased region" description="Basic and acidic residues" evidence="7">
    <location>
        <begin position="153"/>
        <end position="162"/>
    </location>
</feature>
<feature type="compositionally biased region" description="Basic residues" evidence="7">
    <location>
        <begin position="1016"/>
        <end position="1029"/>
    </location>
</feature>
<evidence type="ECO:0000256" key="2">
    <source>
        <dbReference type="ARBA" id="ARBA00008035"/>
    </source>
</evidence>
<feature type="region of interest" description="Disordered" evidence="7">
    <location>
        <begin position="33"/>
        <end position="57"/>
    </location>
</feature>
<feature type="compositionally biased region" description="Polar residues" evidence="7">
    <location>
        <begin position="271"/>
        <end position="287"/>
    </location>
</feature>
<dbReference type="GO" id="GO:0005634">
    <property type="term" value="C:nucleus"/>
    <property type="evidence" value="ECO:0007669"/>
    <property type="project" value="UniProtKB-SubCell"/>
</dbReference>
<feature type="region of interest" description="Disordered" evidence="7">
    <location>
        <begin position="852"/>
        <end position="926"/>
    </location>
</feature>
<evidence type="ECO:0000256" key="3">
    <source>
        <dbReference type="ARBA" id="ARBA00023015"/>
    </source>
</evidence>
<dbReference type="CDD" id="cd20404">
    <property type="entry name" value="Tudor_Agenet_AtEML-like"/>
    <property type="match status" value="1"/>
</dbReference>
<feature type="region of interest" description="Disordered" evidence="7">
    <location>
        <begin position="140"/>
        <end position="332"/>
    </location>
</feature>
<feature type="compositionally biased region" description="Basic and acidic residues" evidence="7">
    <location>
        <begin position="874"/>
        <end position="885"/>
    </location>
</feature>
<dbReference type="EMBL" id="KI517384">
    <property type="protein sequence ID" value="ESQ53901.1"/>
    <property type="molecule type" value="Genomic_DNA"/>
</dbReference>
<evidence type="ECO:0000256" key="5">
    <source>
        <dbReference type="ARBA" id="ARBA00023242"/>
    </source>
</evidence>
<dbReference type="GO" id="GO:0006357">
    <property type="term" value="P:regulation of transcription by RNA polymerase II"/>
    <property type="evidence" value="ECO:0007669"/>
    <property type="project" value="InterPro"/>
</dbReference>
<dbReference type="Gramene" id="ESQ53901">
    <property type="protein sequence ID" value="ESQ53901"/>
    <property type="gene ID" value="EUTSA_v10024206mg"/>
</dbReference>
<comment type="subcellular location">
    <subcellularLocation>
        <location evidence="1 6">Nucleus</location>
    </subcellularLocation>
</comment>
<feature type="compositionally biased region" description="Low complexity" evidence="7">
    <location>
        <begin position="895"/>
        <end position="906"/>
    </location>
</feature>
<feature type="compositionally biased region" description="Basic and acidic residues" evidence="7">
    <location>
        <begin position="435"/>
        <end position="446"/>
    </location>
</feature>
<dbReference type="OMA" id="DSFNGRH"/>
<feature type="compositionally biased region" description="Basic residues" evidence="7">
    <location>
        <begin position="322"/>
        <end position="332"/>
    </location>
</feature>
<dbReference type="PANTHER" id="PTHR14898">
    <property type="entry name" value="ENHANCER OF POLYCOMB"/>
    <property type="match status" value="1"/>
</dbReference>
<evidence type="ECO:0000256" key="4">
    <source>
        <dbReference type="ARBA" id="ARBA00023163"/>
    </source>
</evidence>
<keyword evidence="4 6" id="KW-0804">Transcription</keyword>
<dbReference type="SMART" id="SM00333">
    <property type="entry name" value="TUDOR"/>
    <property type="match status" value="1"/>
</dbReference>
<feature type="region of interest" description="Disordered" evidence="7">
    <location>
        <begin position="985"/>
        <end position="1032"/>
    </location>
</feature>
<feature type="domain" description="Tudor" evidence="8">
    <location>
        <begin position="349"/>
        <end position="407"/>
    </location>
</feature>
<organism evidence="9 10">
    <name type="scientific">Eutrema salsugineum</name>
    <name type="common">Saltwater cress</name>
    <name type="synonym">Sisymbrium salsugineum</name>
    <dbReference type="NCBI Taxonomy" id="72664"/>
    <lineage>
        <taxon>Eukaryota</taxon>
        <taxon>Viridiplantae</taxon>
        <taxon>Streptophyta</taxon>
        <taxon>Embryophyta</taxon>
        <taxon>Tracheophyta</taxon>
        <taxon>Spermatophyta</taxon>
        <taxon>Magnoliopsida</taxon>
        <taxon>eudicotyledons</taxon>
        <taxon>Gunneridae</taxon>
        <taxon>Pentapetalae</taxon>
        <taxon>rosids</taxon>
        <taxon>malvids</taxon>
        <taxon>Brassicales</taxon>
        <taxon>Brassicaceae</taxon>
        <taxon>Eutremeae</taxon>
        <taxon>Eutrema</taxon>
    </lineage>
</organism>
<dbReference type="Gene3D" id="2.30.30.140">
    <property type="match status" value="1"/>
</dbReference>
<gene>
    <name evidence="9" type="ORF">EUTSA_v10024206mg</name>
</gene>
<sequence>MENRLGNSNGVGISKKSRSLDLKTLYKSSISKDSVNKSFKRKNRPGNDDDRLKQDKKTRKVVSLSSFKKVDSENEKILDKACNGTTILDNLEDSNVGLDEKLCDSSGLQGISVGLAGSMIYVPRRRRDFVGRSRFENGLVQKSAGESDSQEELLDKLPKETGEESSAQDQLTKAEEKDSDKEIKESNSAVQLQLEDGHSNQSPVKDDQLVVKQTHSNRRKRKTPASNRRVGKEAKSSGDTPGRISKVSREDDEENLEANAARMLSSRFDPNCTQFPSNPVTPGSPSASRLHPLSSGKSSVNPRSELFSSKCGSDDTDDRMLRPRRKHDGKGKVRRRRHFYEVLFSDVDSQWLLNKKIKVFWPLDQIWYHGFVDGYDGDKNRHHVKYDDRDEEWINLQGERFKILLFPTEVPGKNQRKRRSSGSKSTLKIRGNDTSSKDEEKQKLEDDSCMGDMESEPIIKWLARSMHRDKSSTLKAVKKRKKSEIVTSGETVKMNGDVFRDTVGQYTDRSAGSLPSCELPGPSGNEYLLESSGKGSIYPIVYYRRRLHTAKKGIYKGSGDSNVEQLHVSKSPDPDVEFLPFEDSGLLELYCPWNDTEKLELSVSLQAVSLMNYFLMADVDWLSRIALLLHHGTLVSLWPRVCLEMIFLNNQDGLRYLIFEGCLMEVVQLVFRILTVVDHSNKQGVQGAGTDLQLPVFSIGLQVSSIPGFQRQFAFQVFTFHEVKHSKWSYLEQNVRRHSLLVKQVSTSECTPDNMKVLQKVMQKRSRHGISSRLVSRGSSSIKVWPTSTCDQKQSMIPFALPFAARPPTLLFNLHLEMVRELGHDSAEYLGTDSDLVIDGGCEMGHMADCTNKHSEPSLRSRGQNNGPTITSTRGEETQESKDLHTPTQRQQLGSSSENCLSSSSSVVRHRQETRSNVSGNGISIEVPVSDHCEDGPPQLSNLALNIQGSTSSPKATAPRSMWNRSKSSLIGHLSNGWSDSKGDFLHTNLGNGPKKRRTQVSYSLPSGGSDSRNKSSLHKGLPNKRIRRSAADVSRGLQKDLESSFCDANVLVTLGDRGWREYGAQVFLEPFDNNEWKLAVKLSGTTKYSHRAHQFLQPGSTNRFTHAMMWKGGKDWTLEFPDRGQWSLFKEMHEECYNRNTRAALVRNIPIPGIRMIEKENFDGTETEFIRSSSKYFRQTETDVEMALDPSRVLYDMDSDDEQCLMRLRECSDAENSGSCEITEDMFEKAMDMFEKASYVKQRDNFTLIEIQELIAGVGSLEAMETIYELWKTKRQRKGMPLIRHLQPPLWEKYQRDLKNWELVMSKANTQISYGSQKKESPIEKPAMFAFCFKPRGLEVKHRGTKHRSQKKLSVYTQHSTALGDYDVYNSSAGRRSVGFASGDERFLYSNHSYEQVDEFPMHPVFPGTYSPRDLGMGYFSNGGNGYHRNHQNKFQRINGKRNMSERWNAGYSESPSTNLLCYSNGSQRLDPEELHNSTDIDEYKLRDAAGAARRACALAKLKRERADRLRHRADLAIQKAAAALMCAEAVKASIVDQSSNGFESSIWVMSEFSSFAHLLSKRRERERQIQHVLFLRQDPVLTRTQMSSTVQQFASLPF</sequence>
<proteinExistence type="inferred from homology"/>